<evidence type="ECO:0000256" key="1">
    <source>
        <dbReference type="SAM" id="SignalP"/>
    </source>
</evidence>
<keyword evidence="3" id="KW-1185">Reference proteome</keyword>
<proteinExistence type="predicted"/>
<protein>
    <recommendedName>
        <fullName evidence="4">Secreted protein</fullName>
    </recommendedName>
</protein>
<evidence type="ECO:0000313" key="3">
    <source>
        <dbReference type="Proteomes" id="UP001501509"/>
    </source>
</evidence>
<evidence type="ECO:0008006" key="4">
    <source>
        <dbReference type="Google" id="ProtNLM"/>
    </source>
</evidence>
<keyword evidence="1" id="KW-0732">Signal</keyword>
<feature type="chain" id="PRO_5046610981" description="Secreted protein" evidence="1">
    <location>
        <begin position="22"/>
        <end position="258"/>
    </location>
</feature>
<sequence>MKAILITLAAALLAAPFVAVLEDTGRSMLGRPQVAASPEGTPGAGSNSPVLVDVRMDYEADPGWVFPGTKEDVGQPPAEKVYSTWKRENWKKWVDARKGVAATDNTVSITVSGRSAKAVVLRKLTVTIHERKPPLAGTFVAKGGAGGLSPRRFHLNLDRQPPSVMLAATKPGEVAGDEDFVDFPYTVSETEVEEFQLYPNTKRCLCSWSAVLYWDADMGGDKRVAGTSRINDNGKPFLVTATTNVIDRVRIPWGAVVS</sequence>
<reference evidence="2 3" key="1">
    <citation type="journal article" date="2019" name="Int. J. Syst. Evol. Microbiol.">
        <title>The Global Catalogue of Microorganisms (GCM) 10K type strain sequencing project: providing services to taxonomists for standard genome sequencing and annotation.</title>
        <authorList>
            <consortium name="The Broad Institute Genomics Platform"/>
            <consortium name="The Broad Institute Genome Sequencing Center for Infectious Disease"/>
            <person name="Wu L."/>
            <person name="Ma J."/>
        </authorList>
    </citation>
    <scope>NUCLEOTIDE SEQUENCE [LARGE SCALE GENOMIC DNA]</scope>
    <source>
        <strain evidence="2 3">JCM 6833</strain>
    </source>
</reference>
<dbReference type="Proteomes" id="UP001501509">
    <property type="component" value="Unassembled WGS sequence"/>
</dbReference>
<accession>A0ABN3PJP2</accession>
<comment type="caution">
    <text evidence="2">The sequence shown here is derived from an EMBL/GenBank/DDBJ whole genome shotgun (WGS) entry which is preliminary data.</text>
</comment>
<evidence type="ECO:0000313" key="2">
    <source>
        <dbReference type="EMBL" id="GAA2588916.1"/>
    </source>
</evidence>
<organism evidence="2 3">
    <name type="scientific">Actinomadura fulvescens</name>
    <dbReference type="NCBI Taxonomy" id="46160"/>
    <lineage>
        <taxon>Bacteria</taxon>
        <taxon>Bacillati</taxon>
        <taxon>Actinomycetota</taxon>
        <taxon>Actinomycetes</taxon>
        <taxon>Streptosporangiales</taxon>
        <taxon>Thermomonosporaceae</taxon>
        <taxon>Actinomadura</taxon>
    </lineage>
</organism>
<feature type="signal peptide" evidence="1">
    <location>
        <begin position="1"/>
        <end position="21"/>
    </location>
</feature>
<dbReference type="EMBL" id="BAAATD010000002">
    <property type="protein sequence ID" value="GAA2588916.1"/>
    <property type="molecule type" value="Genomic_DNA"/>
</dbReference>
<dbReference type="RefSeq" id="WP_344540213.1">
    <property type="nucleotide sequence ID" value="NZ_BAAATD010000002.1"/>
</dbReference>
<name>A0ABN3PJP2_9ACTN</name>
<gene>
    <name evidence="2" type="ORF">GCM10010411_22230</name>
</gene>